<name>A0A1W5CT02_9LECA</name>
<dbReference type="EMBL" id="FWEW01000197">
    <property type="protein sequence ID" value="SLM33987.1"/>
    <property type="molecule type" value="Genomic_DNA"/>
</dbReference>
<dbReference type="GO" id="GO:0005789">
    <property type="term" value="C:endoplasmic reticulum membrane"/>
    <property type="evidence" value="ECO:0007669"/>
    <property type="project" value="UniProtKB-SubCell"/>
</dbReference>
<organism evidence="13 14">
    <name type="scientific">Lasallia pustulata</name>
    <dbReference type="NCBI Taxonomy" id="136370"/>
    <lineage>
        <taxon>Eukaryota</taxon>
        <taxon>Fungi</taxon>
        <taxon>Dikarya</taxon>
        <taxon>Ascomycota</taxon>
        <taxon>Pezizomycotina</taxon>
        <taxon>Lecanoromycetes</taxon>
        <taxon>OSLEUM clade</taxon>
        <taxon>Umbilicariomycetidae</taxon>
        <taxon>Umbilicariales</taxon>
        <taxon>Umbilicariaceae</taxon>
        <taxon>Lasallia</taxon>
    </lineage>
</organism>
<dbReference type="GO" id="GO:0006078">
    <property type="term" value="P:(1-&gt;6)-beta-D-glucan biosynthetic process"/>
    <property type="evidence" value="ECO:0007669"/>
    <property type="project" value="TreeGrafter"/>
</dbReference>
<comment type="subcellular location">
    <subcellularLocation>
        <location evidence="1">Endoplasmic reticulum membrane</location>
        <topology evidence="1">Single-pass type I membrane protein</topology>
    </subcellularLocation>
</comment>
<evidence type="ECO:0000256" key="2">
    <source>
        <dbReference type="ARBA" id="ARBA00008203"/>
    </source>
</evidence>
<dbReference type="PANTHER" id="PTHR28285">
    <property type="entry name" value="PROTEIN BIG1"/>
    <property type="match status" value="1"/>
</dbReference>
<dbReference type="GO" id="GO:0071555">
    <property type="term" value="P:cell wall organization"/>
    <property type="evidence" value="ECO:0007669"/>
    <property type="project" value="UniProtKB-KW"/>
</dbReference>
<dbReference type="InterPro" id="IPR037654">
    <property type="entry name" value="Big1"/>
</dbReference>
<accession>A0A1W5CT02</accession>
<dbReference type="PANTHER" id="PTHR28285:SF1">
    <property type="entry name" value="PROTEIN BIG1"/>
    <property type="match status" value="1"/>
</dbReference>
<feature type="domain" description="V-type proton ATPase subunit S1/VOA1 transmembrane" evidence="12">
    <location>
        <begin position="246"/>
        <end position="285"/>
    </location>
</feature>
<evidence type="ECO:0000256" key="6">
    <source>
        <dbReference type="ARBA" id="ARBA00022824"/>
    </source>
</evidence>
<evidence type="ECO:0000256" key="11">
    <source>
        <dbReference type="SAM" id="SignalP"/>
    </source>
</evidence>
<sequence>MYFNTLGALALSIAAVDAFKDTSPLFFFSSSEILIPSSQVASAASITAELESQLEKCPSDTYVVVSQPGVKAADYGNRFSAPHLRKRIGGDDENVRSSFTVADVFGEIDPNGLVRLVEKKCGAGLMSVDASTGSFAKIDDMRPRVIQLYFPPLPTSSDRATTLAENDAFLASVLDLLPSPKYTVIYTTSPLSTTHHSVIEEFQVYEMDSTFAAPLHMDLKRDFLVRASNSSGNDTLVDGPLFERYQFLTPGIFMTFLVGFLLLAILYTAIGGVASLQVTYAAFDKENGPAAQRKQQEQ</sequence>
<evidence type="ECO:0000259" key="12">
    <source>
        <dbReference type="Pfam" id="PF20520"/>
    </source>
</evidence>
<dbReference type="Pfam" id="PF20520">
    <property type="entry name" value="Ac45-VOA1_TM"/>
    <property type="match status" value="1"/>
</dbReference>
<evidence type="ECO:0000256" key="3">
    <source>
        <dbReference type="ARBA" id="ARBA00022089"/>
    </source>
</evidence>
<evidence type="ECO:0000256" key="1">
    <source>
        <dbReference type="ARBA" id="ARBA00004115"/>
    </source>
</evidence>
<dbReference type="AlphaFoldDB" id="A0A1W5CT02"/>
<feature type="signal peptide" evidence="11">
    <location>
        <begin position="1"/>
        <end position="18"/>
    </location>
</feature>
<keyword evidence="5 11" id="KW-0732">Signal</keyword>
<evidence type="ECO:0000256" key="10">
    <source>
        <dbReference type="SAM" id="Phobius"/>
    </source>
</evidence>
<feature type="chain" id="PRO_5012958449" description="Protein BIG1" evidence="11">
    <location>
        <begin position="19"/>
        <end position="298"/>
    </location>
</feature>
<feature type="transmembrane region" description="Helical" evidence="10">
    <location>
        <begin position="247"/>
        <end position="270"/>
    </location>
</feature>
<dbReference type="InterPro" id="IPR046756">
    <property type="entry name" value="VAS1/VOA1_TM"/>
</dbReference>
<keyword evidence="14" id="KW-1185">Reference proteome</keyword>
<evidence type="ECO:0000256" key="4">
    <source>
        <dbReference type="ARBA" id="ARBA00022692"/>
    </source>
</evidence>
<reference evidence="14" key="1">
    <citation type="submission" date="2017-03" db="EMBL/GenBank/DDBJ databases">
        <authorList>
            <person name="Sharma R."/>
            <person name="Thines M."/>
        </authorList>
    </citation>
    <scope>NUCLEOTIDE SEQUENCE [LARGE SCALE GENOMIC DNA]</scope>
</reference>
<evidence type="ECO:0000256" key="9">
    <source>
        <dbReference type="ARBA" id="ARBA00023316"/>
    </source>
</evidence>
<evidence type="ECO:0000313" key="13">
    <source>
        <dbReference type="EMBL" id="SLM33987.1"/>
    </source>
</evidence>
<keyword evidence="9" id="KW-0961">Cell wall biogenesis/degradation</keyword>
<dbReference type="GO" id="GO:0009272">
    <property type="term" value="P:fungal-type cell wall biogenesis"/>
    <property type="evidence" value="ECO:0007669"/>
    <property type="project" value="TreeGrafter"/>
</dbReference>
<protein>
    <recommendedName>
        <fullName evidence="3">Protein BIG1</fullName>
    </recommendedName>
</protein>
<keyword evidence="8 10" id="KW-0472">Membrane</keyword>
<evidence type="ECO:0000313" key="14">
    <source>
        <dbReference type="Proteomes" id="UP000192927"/>
    </source>
</evidence>
<keyword evidence="7 10" id="KW-1133">Transmembrane helix</keyword>
<dbReference type="Proteomes" id="UP000192927">
    <property type="component" value="Unassembled WGS sequence"/>
</dbReference>
<keyword evidence="4 10" id="KW-0812">Transmembrane</keyword>
<comment type="similarity">
    <text evidence="2">Belongs to the BIG1 family.</text>
</comment>
<evidence type="ECO:0000256" key="5">
    <source>
        <dbReference type="ARBA" id="ARBA00022729"/>
    </source>
</evidence>
<keyword evidence="6" id="KW-0256">Endoplasmic reticulum</keyword>
<proteinExistence type="inferred from homology"/>
<evidence type="ECO:0000256" key="7">
    <source>
        <dbReference type="ARBA" id="ARBA00022989"/>
    </source>
</evidence>
<evidence type="ECO:0000256" key="8">
    <source>
        <dbReference type="ARBA" id="ARBA00023136"/>
    </source>
</evidence>